<organism evidence="2">
    <name type="scientific">Arion vulgaris</name>
    <dbReference type="NCBI Taxonomy" id="1028688"/>
    <lineage>
        <taxon>Eukaryota</taxon>
        <taxon>Metazoa</taxon>
        <taxon>Spiralia</taxon>
        <taxon>Lophotrochozoa</taxon>
        <taxon>Mollusca</taxon>
        <taxon>Gastropoda</taxon>
        <taxon>Heterobranchia</taxon>
        <taxon>Euthyneura</taxon>
        <taxon>Panpulmonata</taxon>
        <taxon>Eupulmonata</taxon>
        <taxon>Stylommatophora</taxon>
        <taxon>Helicina</taxon>
        <taxon>Arionoidea</taxon>
        <taxon>Arionidae</taxon>
        <taxon>Arion</taxon>
    </lineage>
</organism>
<feature type="transmembrane region" description="Helical" evidence="1">
    <location>
        <begin position="40"/>
        <end position="62"/>
    </location>
</feature>
<keyword evidence="1" id="KW-1133">Transmembrane helix</keyword>
<gene>
    <name evidence="2" type="primary">ORF107564</name>
</gene>
<proteinExistence type="predicted"/>
<reference evidence="2" key="1">
    <citation type="submission" date="2014-12" db="EMBL/GenBank/DDBJ databases">
        <title>Insight into the proteome of Arion vulgaris.</title>
        <authorList>
            <person name="Aradska J."/>
            <person name="Bulat T."/>
            <person name="Smidak R."/>
            <person name="Sarate P."/>
            <person name="Gangsoo J."/>
            <person name="Sialana F."/>
            <person name="Bilban M."/>
            <person name="Lubec G."/>
        </authorList>
    </citation>
    <scope>NUCLEOTIDE SEQUENCE</scope>
    <source>
        <tissue evidence="2">Skin</tissue>
    </source>
</reference>
<name>A0A0B7AAG7_9EUPU</name>
<keyword evidence="1" id="KW-0472">Membrane</keyword>
<sequence>MLTTNIYYYCVLPVDLFSPILEDTDATGGIIHNPRHTRNLYIVAGTLSAAVAIMILVLLVCYCRISGTYRSCCGMTNFIRYRRHRDDMTLNVDVTSASDCPLAVDSFWKPLDSESESLRNSSSRQSFQNHTV</sequence>
<dbReference type="EMBL" id="HACG01031094">
    <property type="protein sequence ID" value="CEK77959.1"/>
    <property type="molecule type" value="Transcribed_RNA"/>
</dbReference>
<accession>A0A0B7AAG7</accession>
<evidence type="ECO:0000256" key="1">
    <source>
        <dbReference type="SAM" id="Phobius"/>
    </source>
</evidence>
<keyword evidence="1" id="KW-0812">Transmembrane</keyword>
<protein>
    <submittedName>
        <fullName evidence="2">Uncharacterized protein</fullName>
    </submittedName>
</protein>
<evidence type="ECO:0000313" key="2">
    <source>
        <dbReference type="EMBL" id="CEK77959.1"/>
    </source>
</evidence>
<dbReference type="AlphaFoldDB" id="A0A0B7AAG7"/>